<evidence type="ECO:0000256" key="1">
    <source>
        <dbReference type="SAM" id="MobiDB-lite"/>
    </source>
</evidence>
<reference evidence="2 3" key="1">
    <citation type="journal article" date="2019" name="New Phytol.">
        <title>Comparative genomics reveals unique wood-decay strategies and fruiting body development in the Schizophyllaceae.</title>
        <authorList>
            <person name="Almasi E."/>
            <person name="Sahu N."/>
            <person name="Krizsan K."/>
            <person name="Balint B."/>
            <person name="Kovacs G.M."/>
            <person name="Kiss B."/>
            <person name="Cseklye J."/>
            <person name="Drula E."/>
            <person name="Henrissat B."/>
            <person name="Nagy I."/>
            <person name="Chovatia M."/>
            <person name="Adam C."/>
            <person name="LaButti K."/>
            <person name="Lipzen A."/>
            <person name="Riley R."/>
            <person name="Grigoriev I.V."/>
            <person name="Nagy L.G."/>
        </authorList>
    </citation>
    <scope>NUCLEOTIDE SEQUENCE [LARGE SCALE GENOMIC DNA]</scope>
    <source>
        <strain evidence="2 3">NL-1724</strain>
    </source>
</reference>
<proteinExistence type="predicted"/>
<gene>
    <name evidence="2" type="ORF">BD626DRAFT_535199</name>
</gene>
<name>A0A550CR82_9AGAR</name>
<feature type="compositionally biased region" description="Polar residues" evidence="1">
    <location>
        <begin position="61"/>
        <end position="70"/>
    </location>
</feature>
<keyword evidence="3" id="KW-1185">Reference proteome</keyword>
<dbReference type="AlphaFoldDB" id="A0A550CR82"/>
<feature type="compositionally biased region" description="Low complexity" evidence="1">
    <location>
        <begin position="1"/>
        <end position="19"/>
    </location>
</feature>
<protein>
    <submittedName>
        <fullName evidence="2">Uncharacterized protein</fullName>
    </submittedName>
</protein>
<feature type="compositionally biased region" description="Basic and acidic residues" evidence="1">
    <location>
        <begin position="24"/>
        <end position="39"/>
    </location>
</feature>
<evidence type="ECO:0000313" key="2">
    <source>
        <dbReference type="EMBL" id="TRM67297.1"/>
    </source>
</evidence>
<feature type="compositionally biased region" description="Low complexity" evidence="1">
    <location>
        <begin position="126"/>
        <end position="135"/>
    </location>
</feature>
<accession>A0A550CR82</accession>
<sequence>MMDSEGSAAAGTEAGAATPDEGEERIGGLEVSERARAVEAVRPGTPAVRARRPRALGPGTGSSLGISASLTTKKMPPKAAKKNVQQGDEVKSNGPTGNSSKTPGQPEPPPPRKKKKVVHVGELPEQSASGSVGASQAIDVVDQVEAFRKKFGPKAAAAGPDTATFGRELPSVWKDLEPLGGQNAECATLLSLKAQESYLKFQEIVLRTSPDFRRAQHAEEKALKKQSIGQ</sequence>
<feature type="region of interest" description="Disordered" evidence="1">
    <location>
        <begin position="1"/>
        <end position="135"/>
    </location>
</feature>
<comment type="caution">
    <text evidence="2">The sequence shown here is derived from an EMBL/GenBank/DDBJ whole genome shotgun (WGS) entry which is preliminary data.</text>
</comment>
<dbReference type="EMBL" id="VDMD01000003">
    <property type="protein sequence ID" value="TRM67297.1"/>
    <property type="molecule type" value="Genomic_DNA"/>
</dbReference>
<dbReference type="Proteomes" id="UP000320762">
    <property type="component" value="Unassembled WGS sequence"/>
</dbReference>
<evidence type="ECO:0000313" key="3">
    <source>
        <dbReference type="Proteomes" id="UP000320762"/>
    </source>
</evidence>
<organism evidence="2 3">
    <name type="scientific">Schizophyllum amplum</name>
    <dbReference type="NCBI Taxonomy" id="97359"/>
    <lineage>
        <taxon>Eukaryota</taxon>
        <taxon>Fungi</taxon>
        <taxon>Dikarya</taxon>
        <taxon>Basidiomycota</taxon>
        <taxon>Agaricomycotina</taxon>
        <taxon>Agaricomycetes</taxon>
        <taxon>Agaricomycetidae</taxon>
        <taxon>Agaricales</taxon>
        <taxon>Schizophyllaceae</taxon>
        <taxon>Schizophyllum</taxon>
    </lineage>
</organism>